<dbReference type="Gene3D" id="3.40.1350.10">
    <property type="match status" value="1"/>
</dbReference>
<reference evidence="5 6" key="1">
    <citation type="journal article" date="2019" name="Sci. Rep.">
        <title>Comparative genomics of chytrid fungi reveal insights into the obligate biotrophic and pathogenic lifestyle of Synchytrium endobioticum.</title>
        <authorList>
            <person name="van de Vossenberg B.T.L.H."/>
            <person name="Warris S."/>
            <person name="Nguyen H.D.T."/>
            <person name="van Gent-Pelzer M.P.E."/>
            <person name="Joly D.L."/>
            <person name="van de Geest H.C."/>
            <person name="Bonants P.J.M."/>
            <person name="Smith D.S."/>
            <person name="Levesque C.A."/>
            <person name="van der Lee T.A.J."/>
        </authorList>
    </citation>
    <scope>NUCLEOTIDE SEQUENCE [LARGE SCALE GENOMIC DNA]</scope>
    <source>
        <strain evidence="4 6">LEV6574</strain>
        <strain evidence="3 5">MB42</strain>
    </source>
</reference>
<keyword evidence="5" id="KW-1185">Reference proteome</keyword>
<evidence type="ECO:0000256" key="1">
    <source>
        <dbReference type="ARBA" id="ARBA00004173"/>
    </source>
</evidence>
<dbReference type="Pfam" id="PF10356">
    <property type="entry name" value="RRG7"/>
    <property type="match status" value="1"/>
</dbReference>
<accession>A0A507D9R1</accession>
<dbReference type="GO" id="GO:0003676">
    <property type="term" value="F:nucleic acid binding"/>
    <property type="evidence" value="ECO:0007669"/>
    <property type="project" value="InterPro"/>
</dbReference>
<evidence type="ECO:0000313" key="4">
    <source>
        <dbReference type="EMBL" id="TPX50470.1"/>
    </source>
</evidence>
<dbReference type="InterPro" id="IPR018828">
    <property type="entry name" value="RRG7"/>
</dbReference>
<dbReference type="AlphaFoldDB" id="A0A507D9R1"/>
<evidence type="ECO:0008006" key="7">
    <source>
        <dbReference type="Google" id="ProtNLM"/>
    </source>
</evidence>
<evidence type="ECO:0000313" key="5">
    <source>
        <dbReference type="Proteomes" id="UP000317494"/>
    </source>
</evidence>
<dbReference type="PANTHER" id="PTHR28133:SF1">
    <property type="entry name" value="REQUIRED FOR RESPIRATORY GROWTH PROTEIN 7, MITOCHONDRIAL"/>
    <property type="match status" value="1"/>
</dbReference>
<proteinExistence type="predicted"/>
<dbReference type="Proteomes" id="UP000320475">
    <property type="component" value="Unassembled WGS sequence"/>
</dbReference>
<evidence type="ECO:0000313" key="3">
    <source>
        <dbReference type="EMBL" id="TPX48274.1"/>
    </source>
</evidence>
<dbReference type="InterPro" id="IPR011856">
    <property type="entry name" value="tRNA_endonuc-like_dom_sf"/>
</dbReference>
<name>A0A507D9R1_9FUNG</name>
<evidence type="ECO:0000256" key="2">
    <source>
        <dbReference type="ARBA" id="ARBA00023128"/>
    </source>
</evidence>
<comment type="subcellular location">
    <subcellularLocation>
        <location evidence="1">Mitochondrion</location>
    </subcellularLocation>
</comment>
<gene>
    <name evidence="4" type="ORF">SeLEV6574_g00871</name>
    <name evidence="3" type="ORF">SeMB42_g03060</name>
</gene>
<dbReference type="VEuPathDB" id="FungiDB:SeMB42_g03060"/>
<dbReference type="EMBL" id="QEAN01000103">
    <property type="protein sequence ID" value="TPX48274.1"/>
    <property type="molecule type" value="Genomic_DNA"/>
</dbReference>
<dbReference type="GO" id="GO:0005739">
    <property type="term" value="C:mitochondrion"/>
    <property type="evidence" value="ECO:0007669"/>
    <property type="project" value="UniProtKB-SubCell"/>
</dbReference>
<evidence type="ECO:0000313" key="6">
    <source>
        <dbReference type="Proteomes" id="UP000320475"/>
    </source>
</evidence>
<dbReference type="OrthoDB" id="20734at2759"/>
<organism evidence="3 5">
    <name type="scientific">Synchytrium endobioticum</name>
    <dbReference type="NCBI Taxonomy" id="286115"/>
    <lineage>
        <taxon>Eukaryota</taxon>
        <taxon>Fungi</taxon>
        <taxon>Fungi incertae sedis</taxon>
        <taxon>Chytridiomycota</taxon>
        <taxon>Chytridiomycota incertae sedis</taxon>
        <taxon>Chytridiomycetes</taxon>
        <taxon>Synchytriales</taxon>
        <taxon>Synchytriaceae</taxon>
        <taxon>Synchytrium</taxon>
    </lineage>
</organism>
<sequence>MVGLATRIGPTIKLIHRRICSRVMPDVASSAISTLDSEEPLSAVEKGLALERAAIKVLSRFHFQLRHVGGANDRGVDLRGTWPLPSARSSPPSQQLSPPSLIPPINVIIQCKNEATCIGPKVIRELEGTLTKETGLTLGLLVTSNGLSRRALDAIQAATLPIGFATIDNIYNPTLVELQFNHVAQRTILSDIVIAPRYVKAENGAWTRQVVIR</sequence>
<dbReference type="Proteomes" id="UP000317494">
    <property type="component" value="Unassembled WGS sequence"/>
</dbReference>
<protein>
    <recommendedName>
        <fullName evidence="7">Restriction endonuclease type IV Mrr domain-containing protein</fullName>
    </recommendedName>
</protein>
<dbReference type="PANTHER" id="PTHR28133">
    <property type="entry name" value="REQUIRED FOR RESPIRATORY GROWTH PROTEIN 7, MITOCHONDRIAL"/>
    <property type="match status" value="1"/>
</dbReference>
<dbReference type="EMBL" id="QEAM01000017">
    <property type="protein sequence ID" value="TPX50470.1"/>
    <property type="molecule type" value="Genomic_DNA"/>
</dbReference>
<keyword evidence="2" id="KW-0496">Mitochondrion</keyword>
<comment type="caution">
    <text evidence="3">The sequence shown here is derived from an EMBL/GenBank/DDBJ whole genome shotgun (WGS) entry which is preliminary data.</text>
</comment>